<dbReference type="PANTHER" id="PTHR43811:SF19">
    <property type="entry name" value="39 KDA FK506-BINDING NUCLEAR PROTEIN"/>
    <property type="match status" value="1"/>
</dbReference>
<dbReference type="SUPFAM" id="SSF54534">
    <property type="entry name" value="FKBP-like"/>
    <property type="match status" value="1"/>
</dbReference>
<evidence type="ECO:0000313" key="10">
    <source>
        <dbReference type="Proteomes" id="UP000270988"/>
    </source>
</evidence>
<dbReference type="Proteomes" id="UP000270988">
    <property type="component" value="Chromosome"/>
</dbReference>
<evidence type="ECO:0000313" key="9">
    <source>
        <dbReference type="EMBL" id="VEJ29429.1"/>
    </source>
</evidence>
<feature type="region of interest" description="Disordered" evidence="7">
    <location>
        <begin position="210"/>
        <end position="247"/>
    </location>
</feature>
<evidence type="ECO:0000256" key="3">
    <source>
        <dbReference type="ARBA" id="ARBA00023110"/>
    </source>
</evidence>
<dbReference type="AlphaFoldDB" id="A0A448UU82"/>
<gene>
    <name evidence="9" type="primary">fkbP_2</name>
    <name evidence="9" type="ORF">NCTC10918_00688</name>
</gene>
<proteinExistence type="inferred from homology"/>
<evidence type="ECO:0000256" key="7">
    <source>
        <dbReference type="SAM" id="MobiDB-lite"/>
    </source>
</evidence>
<dbReference type="Gene3D" id="3.10.50.40">
    <property type="match status" value="1"/>
</dbReference>
<dbReference type="InterPro" id="IPR046357">
    <property type="entry name" value="PPIase_dom_sf"/>
</dbReference>
<dbReference type="GO" id="GO:0003755">
    <property type="term" value="F:peptidyl-prolyl cis-trans isomerase activity"/>
    <property type="evidence" value="ECO:0007669"/>
    <property type="project" value="UniProtKB-UniRule"/>
</dbReference>
<accession>A0A448UU82</accession>
<protein>
    <recommendedName>
        <fullName evidence="6">Peptidyl-prolyl cis-trans isomerase</fullName>
        <ecNumber evidence="6">5.2.1.8</ecNumber>
    </recommendedName>
</protein>
<keyword evidence="4 5" id="KW-0413">Isomerase</keyword>
<feature type="region of interest" description="Disordered" evidence="7">
    <location>
        <begin position="27"/>
        <end position="49"/>
    </location>
</feature>
<reference evidence="9 10" key="1">
    <citation type="submission" date="2018-12" db="EMBL/GenBank/DDBJ databases">
        <authorList>
            <consortium name="Pathogen Informatics"/>
        </authorList>
    </citation>
    <scope>NUCLEOTIDE SEQUENCE [LARGE SCALE GENOMIC DNA]</scope>
    <source>
        <strain evidence="9 10">NCTC10918</strain>
    </source>
</reference>
<evidence type="ECO:0000256" key="5">
    <source>
        <dbReference type="PROSITE-ProRule" id="PRU00277"/>
    </source>
</evidence>
<feature type="compositionally biased region" description="Low complexity" evidence="7">
    <location>
        <begin position="33"/>
        <end position="49"/>
    </location>
</feature>
<evidence type="ECO:0000256" key="4">
    <source>
        <dbReference type="ARBA" id="ARBA00023235"/>
    </source>
</evidence>
<dbReference type="EC" id="5.2.1.8" evidence="6"/>
<evidence type="ECO:0000256" key="6">
    <source>
        <dbReference type="RuleBase" id="RU003915"/>
    </source>
</evidence>
<dbReference type="PROSITE" id="PS50059">
    <property type="entry name" value="FKBP_PPIASE"/>
    <property type="match status" value="1"/>
</dbReference>
<dbReference type="InterPro" id="IPR001179">
    <property type="entry name" value="PPIase_FKBP_dom"/>
</dbReference>
<organism evidence="9 10">
    <name type="scientific">Rothia dentocariosa</name>
    <dbReference type="NCBI Taxonomy" id="2047"/>
    <lineage>
        <taxon>Bacteria</taxon>
        <taxon>Bacillati</taxon>
        <taxon>Actinomycetota</taxon>
        <taxon>Actinomycetes</taxon>
        <taxon>Micrococcales</taxon>
        <taxon>Micrococcaceae</taxon>
        <taxon>Rothia</taxon>
    </lineage>
</organism>
<dbReference type="EMBL" id="LR134521">
    <property type="protein sequence ID" value="VEJ29429.1"/>
    <property type="molecule type" value="Genomic_DNA"/>
</dbReference>
<comment type="similarity">
    <text evidence="2 6">Belongs to the FKBP-type PPIase family.</text>
</comment>
<name>A0A448UU82_9MICC</name>
<feature type="domain" description="PPIase FKBP-type" evidence="8">
    <location>
        <begin position="123"/>
        <end position="207"/>
    </location>
</feature>
<feature type="compositionally biased region" description="Low complexity" evidence="7">
    <location>
        <begin position="219"/>
        <end position="230"/>
    </location>
</feature>
<comment type="catalytic activity">
    <reaction evidence="1 5 6">
        <text>[protein]-peptidylproline (omega=180) = [protein]-peptidylproline (omega=0)</text>
        <dbReference type="Rhea" id="RHEA:16237"/>
        <dbReference type="Rhea" id="RHEA-COMP:10747"/>
        <dbReference type="Rhea" id="RHEA-COMP:10748"/>
        <dbReference type="ChEBI" id="CHEBI:83833"/>
        <dbReference type="ChEBI" id="CHEBI:83834"/>
        <dbReference type="EC" id="5.2.1.8"/>
    </reaction>
</comment>
<evidence type="ECO:0000256" key="2">
    <source>
        <dbReference type="ARBA" id="ARBA00006577"/>
    </source>
</evidence>
<sequence length="247" mass="25999">MSKLKQGSPEIYEVIKNLKVGGSFVYSTNQTRSSGSTNPSTASSGTPTNVEVYTITSKLPKEQDIPKYAQGTEQSPAPELPAFSLDQATGEAELSFAEDRGEAPKDLISRELITGTGPELQETDMVFVRYIGAQWSDGTVFDGNYNSQITPFKLNGVIKGWTQGLKGKKVGSRVELVIPANLAYGDEGKNGSPKGTLVFVVDILAAAPTVSPSPLTPNSSQSTIAVSSASPTAIPSSLAPTADPTKQ</sequence>
<evidence type="ECO:0000259" key="8">
    <source>
        <dbReference type="PROSITE" id="PS50059"/>
    </source>
</evidence>
<keyword evidence="3 5" id="KW-0697">Rotamase</keyword>
<dbReference type="PANTHER" id="PTHR43811">
    <property type="entry name" value="FKBP-TYPE PEPTIDYL-PROLYL CIS-TRANS ISOMERASE FKPA"/>
    <property type="match status" value="1"/>
</dbReference>
<dbReference type="Pfam" id="PF00254">
    <property type="entry name" value="FKBP_C"/>
    <property type="match status" value="1"/>
</dbReference>
<evidence type="ECO:0000256" key="1">
    <source>
        <dbReference type="ARBA" id="ARBA00000971"/>
    </source>
</evidence>